<dbReference type="SUPFAM" id="SSF54236">
    <property type="entry name" value="Ubiquitin-like"/>
    <property type="match status" value="1"/>
</dbReference>
<dbReference type="InParanoid" id="A0A1X7STP1"/>
<dbReference type="PROSITE" id="PS50053">
    <property type="entry name" value="UBIQUITIN_2"/>
    <property type="match status" value="1"/>
</dbReference>
<feature type="domain" description="Ubiquitin-like" evidence="2">
    <location>
        <begin position="35"/>
        <end position="103"/>
    </location>
</feature>
<dbReference type="Pfam" id="PF00240">
    <property type="entry name" value="ubiquitin"/>
    <property type="match status" value="1"/>
</dbReference>
<organism evidence="3">
    <name type="scientific">Amphimedon queenslandica</name>
    <name type="common">Sponge</name>
    <dbReference type="NCBI Taxonomy" id="400682"/>
    <lineage>
        <taxon>Eukaryota</taxon>
        <taxon>Metazoa</taxon>
        <taxon>Porifera</taxon>
        <taxon>Demospongiae</taxon>
        <taxon>Heteroscleromorpha</taxon>
        <taxon>Haplosclerida</taxon>
        <taxon>Niphatidae</taxon>
        <taxon>Amphimedon</taxon>
    </lineage>
</organism>
<accession>A0A1X7STP1</accession>
<protein>
    <recommendedName>
        <fullName evidence="2">Ubiquitin-like domain-containing protein</fullName>
    </recommendedName>
</protein>
<reference evidence="3" key="1">
    <citation type="submission" date="2017-05" db="UniProtKB">
        <authorList>
            <consortium name="EnsemblMetazoa"/>
        </authorList>
    </citation>
    <scope>IDENTIFICATION</scope>
</reference>
<dbReference type="EnsemblMetazoa" id="Aqu2.1.05453_001">
    <property type="protein sequence ID" value="Aqu2.1.05453_001"/>
    <property type="gene ID" value="Aqu2.1.05453"/>
</dbReference>
<dbReference type="CDD" id="cd01670">
    <property type="entry name" value="Death"/>
    <property type="match status" value="1"/>
</dbReference>
<dbReference type="CDD" id="cd17039">
    <property type="entry name" value="Ubl_ubiquitin_like"/>
    <property type="match status" value="1"/>
</dbReference>
<dbReference type="Gene3D" id="1.10.533.10">
    <property type="entry name" value="Death Domain, Fas"/>
    <property type="match status" value="1"/>
</dbReference>
<proteinExistence type="predicted"/>
<dbReference type="AlphaFoldDB" id="A0A1X7STP1"/>
<evidence type="ECO:0000256" key="1">
    <source>
        <dbReference type="SAM" id="MobiDB-lite"/>
    </source>
</evidence>
<feature type="region of interest" description="Disordered" evidence="1">
    <location>
        <begin position="122"/>
        <end position="144"/>
    </location>
</feature>
<dbReference type="SMART" id="SM00213">
    <property type="entry name" value="UBQ"/>
    <property type="match status" value="1"/>
</dbReference>
<evidence type="ECO:0000259" key="2">
    <source>
        <dbReference type="PROSITE" id="PS50053"/>
    </source>
</evidence>
<sequence>MLYSRSIENILSNEVPLCRYYTRGVQPIEVIDLLVSLTVRISMPSGDVVTESIDLDESVLILKKRLCSKYKLNLSYINLIFGQFKMNDDKTLGEYKIYDDTTMLELTLDARPLPSCRDTNRQATLESQERKVNGSSPPPLPPPIPKERHLMNDVAAKAPEKWMVVGTMLDIHSSVLYSIDIQNKSNPMACYLAVFHHWQTSIDCPPFTWDTIVEVLESDVVHRHDLAVAIRRKYL</sequence>
<name>A0A1X7STP1_AMPQE</name>
<dbReference type="InterPro" id="IPR029071">
    <property type="entry name" value="Ubiquitin-like_domsf"/>
</dbReference>
<dbReference type="Gene3D" id="3.10.20.90">
    <property type="entry name" value="Phosphatidylinositol 3-kinase Catalytic Subunit, Chain A, domain 1"/>
    <property type="match status" value="1"/>
</dbReference>
<dbReference type="InterPro" id="IPR011029">
    <property type="entry name" value="DEATH-like_dom_sf"/>
</dbReference>
<dbReference type="InterPro" id="IPR000626">
    <property type="entry name" value="Ubiquitin-like_dom"/>
</dbReference>
<evidence type="ECO:0000313" key="3">
    <source>
        <dbReference type="EnsemblMetazoa" id="Aqu2.1.05453_001"/>
    </source>
</evidence>